<evidence type="ECO:0000313" key="6">
    <source>
        <dbReference type="EMBL" id="GIQ62296.1"/>
    </source>
</evidence>
<keyword evidence="7" id="KW-1185">Reference proteome</keyword>
<protein>
    <submittedName>
        <fullName evidence="6">Bifunctional glyoxylate/hydroxypyruvate reductase B</fullName>
    </submittedName>
</protein>
<name>A0ABQ4N2V4_9BACL</name>
<dbReference type="InterPro" id="IPR006140">
    <property type="entry name" value="D-isomer_DH_NAD-bd"/>
</dbReference>
<dbReference type="Pfam" id="PF02826">
    <property type="entry name" value="2-Hacid_dh_C"/>
    <property type="match status" value="1"/>
</dbReference>
<dbReference type="CDD" id="cd05301">
    <property type="entry name" value="GDH"/>
    <property type="match status" value="1"/>
</dbReference>
<evidence type="ECO:0000256" key="2">
    <source>
        <dbReference type="ARBA" id="ARBA00023002"/>
    </source>
</evidence>
<dbReference type="InterPro" id="IPR006139">
    <property type="entry name" value="D-isomer_2_OHA_DH_cat_dom"/>
</dbReference>
<evidence type="ECO:0000259" key="5">
    <source>
        <dbReference type="Pfam" id="PF02826"/>
    </source>
</evidence>
<organism evidence="6 7">
    <name type="scientific">Paenibacillus cisolokensis</name>
    <dbReference type="NCBI Taxonomy" id="1658519"/>
    <lineage>
        <taxon>Bacteria</taxon>
        <taxon>Bacillati</taxon>
        <taxon>Bacillota</taxon>
        <taxon>Bacilli</taxon>
        <taxon>Bacillales</taxon>
        <taxon>Paenibacillaceae</taxon>
        <taxon>Paenibacillus</taxon>
    </lineage>
</organism>
<dbReference type="SUPFAM" id="SSF51735">
    <property type="entry name" value="NAD(P)-binding Rossmann-fold domains"/>
    <property type="match status" value="1"/>
</dbReference>
<gene>
    <name evidence="6" type="ORF">PACILC2_08640</name>
</gene>
<dbReference type="RefSeq" id="WP_213527615.1">
    <property type="nucleotide sequence ID" value="NZ_BOVJ01000025.1"/>
</dbReference>
<dbReference type="InterPro" id="IPR036291">
    <property type="entry name" value="NAD(P)-bd_dom_sf"/>
</dbReference>
<dbReference type="InterPro" id="IPR050223">
    <property type="entry name" value="D-isomer_2-hydroxyacid_DH"/>
</dbReference>
<feature type="domain" description="D-isomer specific 2-hydroxyacid dehydrogenase NAD-binding" evidence="5">
    <location>
        <begin position="108"/>
        <end position="287"/>
    </location>
</feature>
<comment type="caution">
    <text evidence="6">The sequence shown here is derived from an EMBL/GenBank/DDBJ whole genome shotgun (WGS) entry which is preliminary data.</text>
</comment>
<dbReference type="Gene3D" id="3.40.50.720">
    <property type="entry name" value="NAD(P)-binding Rossmann-like Domain"/>
    <property type="match status" value="2"/>
</dbReference>
<dbReference type="Pfam" id="PF00389">
    <property type="entry name" value="2-Hacid_dh"/>
    <property type="match status" value="1"/>
</dbReference>
<accession>A0ABQ4N2V4</accession>
<dbReference type="Proteomes" id="UP000680304">
    <property type="component" value="Unassembled WGS sequence"/>
</dbReference>
<dbReference type="SUPFAM" id="SSF52283">
    <property type="entry name" value="Formate/glycerate dehydrogenase catalytic domain-like"/>
    <property type="match status" value="1"/>
</dbReference>
<dbReference type="PANTHER" id="PTHR10996">
    <property type="entry name" value="2-HYDROXYACID DEHYDROGENASE-RELATED"/>
    <property type="match status" value="1"/>
</dbReference>
<dbReference type="InterPro" id="IPR029752">
    <property type="entry name" value="D-isomer_DH_CS1"/>
</dbReference>
<keyword evidence="2 3" id="KW-0560">Oxidoreductase</keyword>
<sequence length="322" mass="35274">MKPKVFIDRPLPAEVVAYIAGHCEYEQWDSARPIPRETLLEKVADADGLFTSSSAIDAELLSRAKRLKIVSSMSVGYNHFDLSAMKARGVLGTNTPHVLDETVADLAFALILGTARRVAELDRYVKQGKWRKEDNEVLFGTDVHHATLGIIGMGRIGEAIARRGKLGFGMEVVYYNRNRKPDTEKELGVQYLPLEQLLGTADFIVMMTPLTRETAGMIGRAQFALMKPSAIFINVSRGQTVDETALVDALREGRIRAAGLDVYALEPIPKDHPLLSLPNVLTLPHIGSATAKTRFDMAMLAARNLVAGVTGQTPPNIVAELK</sequence>
<evidence type="ECO:0000256" key="1">
    <source>
        <dbReference type="ARBA" id="ARBA00005854"/>
    </source>
</evidence>
<proteinExistence type="inferred from homology"/>
<feature type="domain" description="D-isomer specific 2-hydroxyacid dehydrogenase catalytic" evidence="4">
    <location>
        <begin position="6"/>
        <end position="318"/>
    </location>
</feature>
<comment type="similarity">
    <text evidence="1 3">Belongs to the D-isomer specific 2-hydroxyacid dehydrogenase family.</text>
</comment>
<dbReference type="PROSITE" id="PS00065">
    <property type="entry name" value="D_2_HYDROXYACID_DH_1"/>
    <property type="match status" value="1"/>
</dbReference>
<dbReference type="EMBL" id="BOVJ01000025">
    <property type="protein sequence ID" value="GIQ62296.1"/>
    <property type="molecule type" value="Genomic_DNA"/>
</dbReference>
<reference evidence="6 7" key="1">
    <citation type="submission" date="2021-04" db="EMBL/GenBank/DDBJ databases">
        <title>Draft genome sequence of Paenibacillus cisolokensis, LC2-13A.</title>
        <authorList>
            <person name="Uke A."/>
            <person name="Chhe C."/>
            <person name="Baramee S."/>
            <person name="Kosugi A."/>
        </authorList>
    </citation>
    <scope>NUCLEOTIDE SEQUENCE [LARGE SCALE GENOMIC DNA]</scope>
    <source>
        <strain evidence="6 7">LC2-13A</strain>
    </source>
</reference>
<evidence type="ECO:0000256" key="3">
    <source>
        <dbReference type="RuleBase" id="RU003719"/>
    </source>
</evidence>
<evidence type="ECO:0000259" key="4">
    <source>
        <dbReference type="Pfam" id="PF00389"/>
    </source>
</evidence>
<evidence type="ECO:0000313" key="7">
    <source>
        <dbReference type="Proteomes" id="UP000680304"/>
    </source>
</evidence>
<dbReference type="PANTHER" id="PTHR10996:SF283">
    <property type="entry name" value="GLYOXYLATE_HYDROXYPYRUVATE REDUCTASE B"/>
    <property type="match status" value="1"/>
</dbReference>